<dbReference type="Proteomes" id="UP001208689">
    <property type="component" value="Chromosome"/>
</dbReference>
<gene>
    <name evidence="1" type="ORF">NEF87_000131</name>
</gene>
<name>A0ABY6HMQ5_9ARCH</name>
<accession>A0ABY6HMQ5</accession>
<evidence type="ECO:0000313" key="2">
    <source>
        <dbReference type="Proteomes" id="UP001208689"/>
    </source>
</evidence>
<reference evidence="1" key="1">
    <citation type="submission" date="2022-09" db="EMBL/GenBank/DDBJ databases">
        <title>Actin cytoskeleton and complex cell architecture in an #Asgard archaeon.</title>
        <authorList>
            <person name="Ponce Toledo R.I."/>
            <person name="Schleper C."/>
            <person name="Rodrigues Oliveira T."/>
            <person name="Wollweber F."/>
            <person name="Xu J."/>
            <person name="Rittmann S."/>
            <person name="Klingl A."/>
            <person name="Pilhofer M."/>
        </authorList>
    </citation>
    <scope>NUCLEOTIDE SEQUENCE</scope>
    <source>
        <strain evidence="1">B-35</strain>
    </source>
</reference>
<evidence type="ECO:0008006" key="3">
    <source>
        <dbReference type="Google" id="ProtNLM"/>
    </source>
</evidence>
<evidence type="ECO:0000313" key="1">
    <source>
        <dbReference type="EMBL" id="UYP43846.1"/>
    </source>
</evidence>
<keyword evidence="2" id="KW-1185">Reference proteome</keyword>
<organism evidence="1 2">
    <name type="scientific">Candidatus Lokiarchaeum ossiferum</name>
    <dbReference type="NCBI Taxonomy" id="2951803"/>
    <lineage>
        <taxon>Archaea</taxon>
        <taxon>Promethearchaeati</taxon>
        <taxon>Promethearchaeota</taxon>
        <taxon>Promethearchaeia</taxon>
        <taxon>Promethearchaeales</taxon>
        <taxon>Promethearchaeaceae</taxon>
        <taxon>Candidatus Lokiarchaeum</taxon>
    </lineage>
</organism>
<sequence>MDLKKELIGLRILFGSYFLETQKTWGESTVKALLNRLGQKPAEIVANQILEKYDKSLDDPFKIPSAAFSLFENTITKLFNSEVISQETLSDRIIIKIKNECTFRQTIKGRTELEYGGTLCEFTVGYFETALKMLTGLNVEYHIVKKETTDESCVINLVFYKKTENLKE</sequence>
<dbReference type="EMBL" id="CP104013">
    <property type="protein sequence ID" value="UYP43846.1"/>
    <property type="molecule type" value="Genomic_DNA"/>
</dbReference>
<proteinExistence type="predicted"/>
<protein>
    <recommendedName>
        <fullName evidence="3">4-vinyl reductase 4VR domain-containing protein</fullName>
    </recommendedName>
</protein>